<name>A0A183I3X8_9BILA</name>
<dbReference type="AlphaFoldDB" id="A0A183I3X8"/>
<organism evidence="4">
    <name type="scientific">Onchocerca flexuosa</name>
    <dbReference type="NCBI Taxonomy" id="387005"/>
    <lineage>
        <taxon>Eukaryota</taxon>
        <taxon>Metazoa</taxon>
        <taxon>Ecdysozoa</taxon>
        <taxon>Nematoda</taxon>
        <taxon>Chromadorea</taxon>
        <taxon>Rhabditida</taxon>
        <taxon>Spirurina</taxon>
        <taxon>Spiruromorpha</taxon>
        <taxon>Filarioidea</taxon>
        <taxon>Onchocercidae</taxon>
        <taxon>Onchocerca</taxon>
    </lineage>
</organism>
<keyword evidence="1" id="KW-0472">Membrane</keyword>
<sequence length="72" mass="7745">MADSGADSSGIFRVLFNAVYALISLTIRTILRFGLTIALIASVVISVHAAGQFSKRTLSQAQDGNYLVIKSW</sequence>
<gene>
    <name evidence="2" type="ORF">OFLC_LOCUS14440</name>
</gene>
<dbReference type="EMBL" id="UZAJ01040856">
    <property type="protein sequence ID" value="VDP17051.1"/>
    <property type="molecule type" value="Genomic_DNA"/>
</dbReference>
<evidence type="ECO:0000313" key="2">
    <source>
        <dbReference type="EMBL" id="VDP17051.1"/>
    </source>
</evidence>
<keyword evidence="1" id="KW-1133">Transmembrane helix</keyword>
<proteinExistence type="predicted"/>
<feature type="transmembrane region" description="Helical" evidence="1">
    <location>
        <begin position="30"/>
        <end position="50"/>
    </location>
</feature>
<evidence type="ECO:0000256" key="1">
    <source>
        <dbReference type="SAM" id="Phobius"/>
    </source>
</evidence>
<protein>
    <submittedName>
        <fullName evidence="4">PRA1 family protein</fullName>
    </submittedName>
</protein>
<dbReference type="Proteomes" id="UP000267606">
    <property type="component" value="Unassembled WGS sequence"/>
</dbReference>
<accession>A0A183I3X8</accession>
<reference evidence="4" key="1">
    <citation type="submission" date="2016-06" db="UniProtKB">
        <authorList>
            <consortium name="WormBaseParasite"/>
        </authorList>
    </citation>
    <scope>IDENTIFICATION</scope>
</reference>
<dbReference type="WBParaSite" id="OFLC_0001444801-mRNA-1">
    <property type="protein sequence ID" value="OFLC_0001444801-mRNA-1"/>
    <property type="gene ID" value="OFLC_0001444801"/>
</dbReference>
<evidence type="ECO:0000313" key="4">
    <source>
        <dbReference type="WBParaSite" id="OFLC_0001444801-mRNA-1"/>
    </source>
</evidence>
<keyword evidence="1" id="KW-0812">Transmembrane</keyword>
<reference evidence="2 3" key="2">
    <citation type="submission" date="2018-11" db="EMBL/GenBank/DDBJ databases">
        <authorList>
            <consortium name="Pathogen Informatics"/>
        </authorList>
    </citation>
    <scope>NUCLEOTIDE SEQUENCE [LARGE SCALE GENOMIC DNA]</scope>
</reference>
<keyword evidence="3" id="KW-1185">Reference proteome</keyword>
<evidence type="ECO:0000313" key="3">
    <source>
        <dbReference type="Proteomes" id="UP000267606"/>
    </source>
</evidence>